<organism evidence="2 3">
    <name type="scientific">Trifolium medium</name>
    <dbReference type="NCBI Taxonomy" id="97028"/>
    <lineage>
        <taxon>Eukaryota</taxon>
        <taxon>Viridiplantae</taxon>
        <taxon>Streptophyta</taxon>
        <taxon>Embryophyta</taxon>
        <taxon>Tracheophyta</taxon>
        <taxon>Spermatophyta</taxon>
        <taxon>Magnoliopsida</taxon>
        <taxon>eudicotyledons</taxon>
        <taxon>Gunneridae</taxon>
        <taxon>Pentapetalae</taxon>
        <taxon>rosids</taxon>
        <taxon>fabids</taxon>
        <taxon>Fabales</taxon>
        <taxon>Fabaceae</taxon>
        <taxon>Papilionoideae</taxon>
        <taxon>50 kb inversion clade</taxon>
        <taxon>NPAAA clade</taxon>
        <taxon>Hologalegina</taxon>
        <taxon>IRL clade</taxon>
        <taxon>Trifolieae</taxon>
        <taxon>Trifolium</taxon>
    </lineage>
</organism>
<dbReference type="Proteomes" id="UP000265520">
    <property type="component" value="Unassembled WGS sequence"/>
</dbReference>
<sequence length="56" mass="5951">MSDSMSGFVHEYFGLKDIVGGIQKLKKHIGGLDDVSPRSSAGLAGRTHPRDPPEAS</sequence>
<feature type="non-terminal residue" evidence="2">
    <location>
        <position position="56"/>
    </location>
</feature>
<dbReference type="EMBL" id="LXQA010075499">
    <property type="protein sequence ID" value="MCI10249.1"/>
    <property type="molecule type" value="Genomic_DNA"/>
</dbReference>
<feature type="region of interest" description="Disordered" evidence="1">
    <location>
        <begin position="30"/>
        <end position="56"/>
    </location>
</feature>
<evidence type="ECO:0000256" key="1">
    <source>
        <dbReference type="SAM" id="MobiDB-lite"/>
    </source>
</evidence>
<reference evidence="2 3" key="1">
    <citation type="journal article" date="2018" name="Front. Plant Sci.">
        <title>Red Clover (Trifolium pratense) and Zigzag Clover (T. medium) - A Picture of Genomic Similarities and Differences.</title>
        <authorList>
            <person name="Dluhosova J."/>
            <person name="Istvanek J."/>
            <person name="Nedelnik J."/>
            <person name="Repkova J."/>
        </authorList>
    </citation>
    <scope>NUCLEOTIDE SEQUENCE [LARGE SCALE GENOMIC DNA]</scope>
    <source>
        <strain evidence="3">cv. 10/8</strain>
        <tissue evidence="2">Leaf</tissue>
    </source>
</reference>
<comment type="caution">
    <text evidence="2">The sequence shown here is derived from an EMBL/GenBank/DDBJ whole genome shotgun (WGS) entry which is preliminary data.</text>
</comment>
<evidence type="ECO:0000313" key="3">
    <source>
        <dbReference type="Proteomes" id="UP000265520"/>
    </source>
</evidence>
<evidence type="ECO:0000313" key="2">
    <source>
        <dbReference type="EMBL" id="MCI10249.1"/>
    </source>
</evidence>
<accession>A0A392PFI7</accession>
<proteinExistence type="predicted"/>
<name>A0A392PFI7_9FABA</name>
<dbReference type="AlphaFoldDB" id="A0A392PFI7"/>
<protein>
    <submittedName>
        <fullName evidence="2">Uncharacterized protein</fullName>
    </submittedName>
</protein>
<keyword evidence="3" id="KW-1185">Reference proteome</keyword>